<accession>A0A7Y6B0Z4</accession>
<comment type="caution">
    <text evidence="1">The sequence shown here is derived from an EMBL/GenBank/DDBJ whole genome shotgun (WGS) entry which is preliminary data.</text>
</comment>
<dbReference type="RefSeq" id="WP_175310279.1">
    <property type="nucleotide sequence ID" value="NZ_CBCRYR010000071.1"/>
</dbReference>
<proteinExistence type="predicted"/>
<dbReference type="EMBL" id="JABMCH010000033">
    <property type="protein sequence ID" value="NUU45430.1"/>
    <property type="molecule type" value="Genomic_DNA"/>
</dbReference>
<organism evidence="1 2">
    <name type="scientific">Sphingomonas zeae</name>
    <dbReference type="NCBI Taxonomy" id="1646122"/>
    <lineage>
        <taxon>Bacteria</taxon>
        <taxon>Pseudomonadati</taxon>
        <taxon>Pseudomonadota</taxon>
        <taxon>Alphaproteobacteria</taxon>
        <taxon>Sphingomonadales</taxon>
        <taxon>Sphingomonadaceae</taxon>
        <taxon>Sphingomonas</taxon>
    </lineage>
</organism>
<keyword evidence="2" id="KW-1185">Reference proteome</keyword>
<reference evidence="1 2" key="1">
    <citation type="submission" date="2020-05" db="EMBL/GenBank/DDBJ databases">
        <title>Genome Sequencing of Type Strains.</title>
        <authorList>
            <person name="Lemaire J.F."/>
            <person name="Inderbitzin P."/>
            <person name="Gregorio O.A."/>
            <person name="Collins S.B."/>
            <person name="Wespe N."/>
            <person name="Knight-Connoni V."/>
        </authorList>
    </citation>
    <scope>NUCLEOTIDE SEQUENCE [LARGE SCALE GENOMIC DNA]</scope>
    <source>
        <strain evidence="1 2">DSM 100049</strain>
    </source>
</reference>
<protein>
    <submittedName>
        <fullName evidence="1">Uncharacterized protein</fullName>
    </submittedName>
</protein>
<gene>
    <name evidence="1" type="ORF">HP438_00315</name>
</gene>
<evidence type="ECO:0000313" key="2">
    <source>
        <dbReference type="Proteomes" id="UP000536441"/>
    </source>
</evidence>
<sequence length="330" mass="36734">MINTIAPLTGWALDSVAELDRHAPGFAGSYLRASDERRQVIAAYLAVAPIPFDDGHRARLSADFLGGADHRAILRAGFGSVPVGLRGALARSGPQPLDRRYYERLFRLLMRPPHREIVRTINQLPQLDHQRLRIAQRLPAQVCCANVVSVITSIKEAHDVAALIGLLIANGADADGLFAAIRKVETARALAGVWQRWSRQMTFGVHPVPASETYLPIVGANDLRRLGLRFNNCAERYIVGCLNGFDAFAEFKANNKALVVHLRRKREHWMIEGMFGKHNACPPPALRAEAIKYLAQHGVGEKPPRESPSGEWEVLNRLAHPFRFELEMED</sequence>
<evidence type="ECO:0000313" key="1">
    <source>
        <dbReference type="EMBL" id="NUU45430.1"/>
    </source>
</evidence>
<name>A0A7Y6B0Z4_9SPHN</name>
<dbReference type="AlphaFoldDB" id="A0A7Y6B0Z4"/>
<dbReference type="Proteomes" id="UP000536441">
    <property type="component" value="Unassembled WGS sequence"/>
</dbReference>